<gene>
    <name evidence="1" type="ORF">BDN72DRAFT_132754</name>
</gene>
<proteinExistence type="predicted"/>
<dbReference type="Proteomes" id="UP000308600">
    <property type="component" value="Unassembled WGS sequence"/>
</dbReference>
<sequence length="212" mass="24783">MTLTTCGRYQLSPRRSCTRQTEARTFVIRTHIPSPGLLPCFHMGITPPFLDVDSILFTIYIVHRFRLSFASFQKAPCSLTSFSTRLHLLRLLSIQFHPLHFFQAPLGFLHLRIICLRLHVAHFFRWLFPSITIISSTTFLSCSFRDQVSTFPRSTIQPICSFLFFVWYMSITSTRPPLHFYAQLTTTVYSIYMTYRNVTTSGCVFYRTFLHP</sequence>
<keyword evidence="2" id="KW-1185">Reference proteome</keyword>
<evidence type="ECO:0000313" key="2">
    <source>
        <dbReference type="Proteomes" id="UP000308600"/>
    </source>
</evidence>
<accession>A0ACD3ALZ4</accession>
<evidence type="ECO:0000313" key="1">
    <source>
        <dbReference type="EMBL" id="TFK66669.1"/>
    </source>
</evidence>
<name>A0ACD3ALZ4_9AGAR</name>
<protein>
    <submittedName>
        <fullName evidence="1">Uncharacterized protein</fullName>
    </submittedName>
</protein>
<organism evidence="1 2">
    <name type="scientific">Pluteus cervinus</name>
    <dbReference type="NCBI Taxonomy" id="181527"/>
    <lineage>
        <taxon>Eukaryota</taxon>
        <taxon>Fungi</taxon>
        <taxon>Dikarya</taxon>
        <taxon>Basidiomycota</taxon>
        <taxon>Agaricomycotina</taxon>
        <taxon>Agaricomycetes</taxon>
        <taxon>Agaricomycetidae</taxon>
        <taxon>Agaricales</taxon>
        <taxon>Pluteineae</taxon>
        <taxon>Pluteaceae</taxon>
        <taxon>Pluteus</taxon>
    </lineage>
</organism>
<dbReference type="EMBL" id="ML208397">
    <property type="protein sequence ID" value="TFK66669.1"/>
    <property type="molecule type" value="Genomic_DNA"/>
</dbReference>
<reference evidence="1 2" key="1">
    <citation type="journal article" date="2019" name="Nat. Ecol. Evol.">
        <title>Megaphylogeny resolves global patterns of mushroom evolution.</title>
        <authorList>
            <person name="Varga T."/>
            <person name="Krizsan K."/>
            <person name="Foldi C."/>
            <person name="Dima B."/>
            <person name="Sanchez-Garcia M."/>
            <person name="Sanchez-Ramirez S."/>
            <person name="Szollosi G.J."/>
            <person name="Szarkandi J.G."/>
            <person name="Papp V."/>
            <person name="Albert L."/>
            <person name="Andreopoulos W."/>
            <person name="Angelini C."/>
            <person name="Antonin V."/>
            <person name="Barry K.W."/>
            <person name="Bougher N.L."/>
            <person name="Buchanan P."/>
            <person name="Buyck B."/>
            <person name="Bense V."/>
            <person name="Catcheside P."/>
            <person name="Chovatia M."/>
            <person name="Cooper J."/>
            <person name="Damon W."/>
            <person name="Desjardin D."/>
            <person name="Finy P."/>
            <person name="Geml J."/>
            <person name="Haridas S."/>
            <person name="Hughes K."/>
            <person name="Justo A."/>
            <person name="Karasinski D."/>
            <person name="Kautmanova I."/>
            <person name="Kiss B."/>
            <person name="Kocsube S."/>
            <person name="Kotiranta H."/>
            <person name="LaButti K.M."/>
            <person name="Lechner B.E."/>
            <person name="Liimatainen K."/>
            <person name="Lipzen A."/>
            <person name="Lukacs Z."/>
            <person name="Mihaltcheva S."/>
            <person name="Morgado L.N."/>
            <person name="Niskanen T."/>
            <person name="Noordeloos M.E."/>
            <person name="Ohm R.A."/>
            <person name="Ortiz-Santana B."/>
            <person name="Ovrebo C."/>
            <person name="Racz N."/>
            <person name="Riley R."/>
            <person name="Savchenko A."/>
            <person name="Shiryaev A."/>
            <person name="Soop K."/>
            <person name="Spirin V."/>
            <person name="Szebenyi C."/>
            <person name="Tomsovsky M."/>
            <person name="Tulloss R.E."/>
            <person name="Uehling J."/>
            <person name="Grigoriev I.V."/>
            <person name="Vagvolgyi C."/>
            <person name="Papp T."/>
            <person name="Martin F.M."/>
            <person name="Miettinen O."/>
            <person name="Hibbett D.S."/>
            <person name="Nagy L.G."/>
        </authorList>
    </citation>
    <scope>NUCLEOTIDE SEQUENCE [LARGE SCALE GENOMIC DNA]</scope>
    <source>
        <strain evidence="1 2">NL-1719</strain>
    </source>
</reference>